<name>A0A0F9Y1D9_9ZZZZ</name>
<accession>A0A0F9Y1D9</accession>
<dbReference type="EMBL" id="LAZR01000051">
    <property type="protein sequence ID" value="KKN98493.1"/>
    <property type="molecule type" value="Genomic_DNA"/>
</dbReference>
<feature type="compositionally biased region" description="Basic and acidic residues" evidence="1">
    <location>
        <begin position="47"/>
        <end position="56"/>
    </location>
</feature>
<sequence length="56" mass="6352">MRKSKDKKQISKAVHKSVKAYKNLPGKKKREQAADKKSRGRSRWKAKKEAAVEAAS</sequence>
<protein>
    <submittedName>
        <fullName evidence="2">Uncharacterized protein</fullName>
    </submittedName>
</protein>
<evidence type="ECO:0000256" key="1">
    <source>
        <dbReference type="SAM" id="MobiDB-lite"/>
    </source>
</evidence>
<feature type="region of interest" description="Disordered" evidence="1">
    <location>
        <begin position="1"/>
        <end position="56"/>
    </location>
</feature>
<evidence type="ECO:0000313" key="2">
    <source>
        <dbReference type="EMBL" id="KKN98493.1"/>
    </source>
</evidence>
<proteinExistence type="predicted"/>
<feature type="compositionally biased region" description="Basic residues" evidence="1">
    <location>
        <begin position="13"/>
        <end position="30"/>
    </location>
</feature>
<reference evidence="2" key="1">
    <citation type="journal article" date="2015" name="Nature">
        <title>Complex archaea that bridge the gap between prokaryotes and eukaryotes.</title>
        <authorList>
            <person name="Spang A."/>
            <person name="Saw J.H."/>
            <person name="Jorgensen S.L."/>
            <person name="Zaremba-Niedzwiedzka K."/>
            <person name="Martijn J."/>
            <person name="Lind A.E."/>
            <person name="van Eijk R."/>
            <person name="Schleper C."/>
            <person name="Guy L."/>
            <person name="Ettema T.J."/>
        </authorList>
    </citation>
    <scope>NUCLEOTIDE SEQUENCE</scope>
</reference>
<gene>
    <name evidence="2" type="ORF">LCGC14_0146040</name>
</gene>
<dbReference type="AlphaFoldDB" id="A0A0F9Y1D9"/>
<organism evidence="2">
    <name type="scientific">marine sediment metagenome</name>
    <dbReference type="NCBI Taxonomy" id="412755"/>
    <lineage>
        <taxon>unclassified sequences</taxon>
        <taxon>metagenomes</taxon>
        <taxon>ecological metagenomes</taxon>
    </lineage>
</organism>
<comment type="caution">
    <text evidence="2">The sequence shown here is derived from an EMBL/GenBank/DDBJ whole genome shotgun (WGS) entry which is preliminary data.</text>
</comment>